<dbReference type="GO" id="GO:0003998">
    <property type="term" value="F:acylphosphatase activity"/>
    <property type="evidence" value="ECO:0007669"/>
    <property type="project" value="UniProtKB-EC"/>
</dbReference>
<evidence type="ECO:0000259" key="7">
    <source>
        <dbReference type="PROSITE" id="PS51160"/>
    </source>
</evidence>
<accession>A0A239SUI7</accession>
<dbReference type="eggNOG" id="COG1254">
    <property type="taxonomic scope" value="Bacteria"/>
</dbReference>
<dbReference type="Gene3D" id="3.30.70.100">
    <property type="match status" value="1"/>
</dbReference>
<keyword evidence="9" id="KW-1185">Reference proteome</keyword>
<evidence type="ECO:0000313" key="9">
    <source>
        <dbReference type="Proteomes" id="UP000215185"/>
    </source>
</evidence>
<protein>
    <recommendedName>
        <fullName evidence="3 5">acylphosphatase</fullName>
        <ecNumber evidence="2 5">3.6.1.7</ecNumber>
    </recommendedName>
</protein>
<feature type="domain" description="Acylphosphatase-like" evidence="7">
    <location>
        <begin position="3"/>
        <end position="92"/>
    </location>
</feature>
<organism evidence="8 9">
    <name type="scientific">Streptococcus merionis</name>
    <dbReference type="NCBI Taxonomy" id="400065"/>
    <lineage>
        <taxon>Bacteria</taxon>
        <taxon>Bacillati</taxon>
        <taxon>Bacillota</taxon>
        <taxon>Bacilli</taxon>
        <taxon>Lactobacillales</taxon>
        <taxon>Streptococcaceae</taxon>
        <taxon>Streptococcus</taxon>
    </lineage>
</organism>
<reference evidence="8 9" key="1">
    <citation type="submission" date="2017-06" db="EMBL/GenBank/DDBJ databases">
        <authorList>
            <consortium name="Pathogen Informatics"/>
        </authorList>
    </citation>
    <scope>NUCLEOTIDE SEQUENCE [LARGE SCALE GENOMIC DNA]</scope>
    <source>
        <strain evidence="8 9">NCTC13788</strain>
    </source>
</reference>
<dbReference type="RefSeq" id="WP_026216907.1">
    <property type="nucleotide sequence ID" value="NZ_LT906439.1"/>
</dbReference>
<dbReference type="PROSITE" id="PS51160">
    <property type="entry name" value="ACYLPHOSPHATASE_3"/>
    <property type="match status" value="1"/>
</dbReference>
<dbReference type="KEGG" id="smen:SAMEA4412692_1339"/>
<keyword evidence="5 8" id="KW-0378">Hydrolase</keyword>
<dbReference type="PANTHER" id="PTHR47268">
    <property type="entry name" value="ACYLPHOSPHATASE"/>
    <property type="match status" value="1"/>
</dbReference>
<dbReference type="NCBIfam" id="NF011008">
    <property type="entry name" value="PRK14434.1"/>
    <property type="match status" value="1"/>
</dbReference>
<proteinExistence type="inferred from homology"/>
<comment type="catalytic activity">
    <reaction evidence="4 5">
        <text>an acyl phosphate + H2O = a carboxylate + phosphate + H(+)</text>
        <dbReference type="Rhea" id="RHEA:14965"/>
        <dbReference type="ChEBI" id="CHEBI:15377"/>
        <dbReference type="ChEBI" id="CHEBI:15378"/>
        <dbReference type="ChEBI" id="CHEBI:29067"/>
        <dbReference type="ChEBI" id="CHEBI:43474"/>
        <dbReference type="ChEBI" id="CHEBI:59918"/>
        <dbReference type="EC" id="3.6.1.7"/>
    </reaction>
</comment>
<dbReference type="Proteomes" id="UP000215185">
    <property type="component" value="Chromosome 1"/>
</dbReference>
<feature type="active site" evidence="5">
    <location>
        <position position="37"/>
    </location>
</feature>
<evidence type="ECO:0000256" key="1">
    <source>
        <dbReference type="ARBA" id="ARBA00005614"/>
    </source>
</evidence>
<dbReference type="AlphaFoldDB" id="A0A239SUI7"/>
<dbReference type="InterPro" id="IPR036046">
    <property type="entry name" value="Acylphosphatase-like_dom_sf"/>
</dbReference>
<evidence type="ECO:0000256" key="5">
    <source>
        <dbReference type="PROSITE-ProRule" id="PRU00520"/>
    </source>
</evidence>
<dbReference type="InterPro" id="IPR001792">
    <property type="entry name" value="Acylphosphatase-like_dom"/>
</dbReference>
<dbReference type="Pfam" id="PF00708">
    <property type="entry name" value="Acylphosphatase"/>
    <property type="match status" value="1"/>
</dbReference>
<evidence type="ECO:0000256" key="2">
    <source>
        <dbReference type="ARBA" id="ARBA00012150"/>
    </source>
</evidence>
<comment type="similarity">
    <text evidence="1 6">Belongs to the acylphosphatase family.</text>
</comment>
<evidence type="ECO:0000256" key="6">
    <source>
        <dbReference type="RuleBase" id="RU004168"/>
    </source>
</evidence>
<evidence type="ECO:0000256" key="4">
    <source>
        <dbReference type="ARBA" id="ARBA00047645"/>
    </source>
</evidence>
<dbReference type="SUPFAM" id="SSF54975">
    <property type="entry name" value="Acylphosphatase/BLUF domain-like"/>
    <property type="match status" value="1"/>
</dbReference>
<dbReference type="OrthoDB" id="9808093at2"/>
<dbReference type="InterPro" id="IPR020456">
    <property type="entry name" value="Acylphosphatase"/>
</dbReference>
<dbReference type="EC" id="3.6.1.7" evidence="2 5"/>
<dbReference type="PANTHER" id="PTHR47268:SF4">
    <property type="entry name" value="ACYLPHOSPHATASE"/>
    <property type="match status" value="1"/>
</dbReference>
<evidence type="ECO:0000313" key="8">
    <source>
        <dbReference type="EMBL" id="SNU89077.1"/>
    </source>
</evidence>
<dbReference type="STRING" id="1123308.GCA_000380085_00703"/>
<gene>
    <name evidence="8" type="primary">acyP</name>
    <name evidence="8" type="ORF">SAMEA4412692_01339</name>
</gene>
<evidence type="ECO:0000256" key="3">
    <source>
        <dbReference type="ARBA" id="ARBA00015991"/>
    </source>
</evidence>
<feature type="active site" evidence="5">
    <location>
        <position position="18"/>
    </location>
</feature>
<sequence>MKKVKMTASGRVQGVGFRWGVLSLAVEIGDITGRVWNNDDGTVTILAQSDYPEKISQFIHDIRKGPTPFSNVSYLDVTIANFEDYKDFKVQHPY</sequence>
<dbReference type="EMBL" id="LT906439">
    <property type="protein sequence ID" value="SNU89077.1"/>
    <property type="molecule type" value="Genomic_DNA"/>
</dbReference>
<name>A0A239SUI7_9STRE</name>